<name>A0A4U1BI96_9GAMM</name>
<dbReference type="AlphaFoldDB" id="A0A4U1BI96"/>
<gene>
    <name evidence="3" type="ORF">FCL40_01220</name>
</gene>
<dbReference type="SUPFAM" id="SSF48452">
    <property type="entry name" value="TPR-like"/>
    <property type="match status" value="1"/>
</dbReference>
<evidence type="ECO:0008006" key="5">
    <source>
        <dbReference type="Google" id="ProtNLM"/>
    </source>
</evidence>
<keyword evidence="2" id="KW-0812">Transmembrane</keyword>
<keyword evidence="2" id="KW-0472">Membrane</keyword>
<reference evidence="3 4" key="1">
    <citation type="submission" date="2019-04" db="EMBL/GenBank/DDBJ databases">
        <authorList>
            <person name="Hwang J.C."/>
        </authorList>
    </citation>
    <scope>NUCLEOTIDE SEQUENCE [LARGE SCALE GENOMIC DNA]</scope>
    <source>
        <strain evidence="3 4">IMCC35001</strain>
    </source>
</reference>
<keyword evidence="2" id="KW-1133">Transmembrane helix</keyword>
<organism evidence="3 4">
    <name type="scientific">Ferrimonas sediminicola</name>
    <dbReference type="NCBI Taxonomy" id="2569538"/>
    <lineage>
        <taxon>Bacteria</taxon>
        <taxon>Pseudomonadati</taxon>
        <taxon>Pseudomonadota</taxon>
        <taxon>Gammaproteobacteria</taxon>
        <taxon>Alteromonadales</taxon>
        <taxon>Ferrimonadaceae</taxon>
        <taxon>Ferrimonas</taxon>
    </lineage>
</organism>
<dbReference type="EMBL" id="SWCI01000001">
    <property type="protein sequence ID" value="TKB51206.1"/>
    <property type="molecule type" value="Genomic_DNA"/>
</dbReference>
<dbReference type="OrthoDB" id="5406098at2"/>
<feature type="region of interest" description="Disordered" evidence="1">
    <location>
        <begin position="88"/>
        <end position="130"/>
    </location>
</feature>
<protein>
    <recommendedName>
        <fullName evidence="5">MSHA biogenesis protein MshN</fullName>
    </recommendedName>
</protein>
<feature type="transmembrane region" description="Helical" evidence="2">
    <location>
        <begin position="39"/>
        <end position="59"/>
    </location>
</feature>
<dbReference type="Proteomes" id="UP000305674">
    <property type="component" value="Unassembled WGS sequence"/>
</dbReference>
<dbReference type="InterPro" id="IPR011990">
    <property type="entry name" value="TPR-like_helical_dom_sf"/>
</dbReference>
<evidence type="ECO:0000313" key="3">
    <source>
        <dbReference type="EMBL" id="TKB51206.1"/>
    </source>
</evidence>
<proteinExistence type="predicted"/>
<evidence type="ECO:0000256" key="1">
    <source>
        <dbReference type="SAM" id="MobiDB-lite"/>
    </source>
</evidence>
<evidence type="ECO:0000256" key="2">
    <source>
        <dbReference type="SAM" id="Phobius"/>
    </source>
</evidence>
<sequence>MSVINKMLKDLDQQQRQRILQPNLASAAPLQKPQATHNWWWPILTASLALTLFIWAGLWPRLQGSLNAKLAGTEIGAVPAAGQAEATGPTGVVALPSVPSETAAEERREAQPEEVTTAETPQAEPAEPAPPRMVVAPAKLTPRQQAQALYLQAKEEGGLDGLRQALALDESLHPARLLLAQRLAEADPGQSLVLLAQASRRWPGEVDYPLTAAEVALASGAREQASLWLGQLNQRALPLSGLARRAELARELSMLTLAANDYRALARAEADQGRWWLGLAHSLDRLGHYGEAVNAYRRALATGTLSISARDYIEQRLLQLGDAG</sequence>
<dbReference type="RefSeq" id="WP_136850543.1">
    <property type="nucleotide sequence ID" value="NZ_SWCI01000001.1"/>
</dbReference>
<evidence type="ECO:0000313" key="4">
    <source>
        <dbReference type="Proteomes" id="UP000305674"/>
    </source>
</evidence>
<dbReference type="Gene3D" id="1.25.40.10">
    <property type="entry name" value="Tetratricopeptide repeat domain"/>
    <property type="match status" value="1"/>
</dbReference>
<accession>A0A4U1BI96</accession>
<feature type="compositionally biased region" description="Low complexity" evidence="1">
    <location>
        <begin position="113"/>
        <end position="130"/>
    </location>
</feature>
<comment type="caution">
    <text evidence="3">The sequence shown here is derived from an EMBL/GenBank/DDBJ whole genome shotgun (WGS) entry which is preliminary data.</text>
</comment>
<keyword evidence="4" id="KW-1185">Reference proteome</keyword>